<comment type="similarity">
    <text evidence="2">Belongs to the diacylglycerol/lipid kinase family.</text>
</comment>
<dbReference type="Pfam" id="PF01569">
    <property type="entry name" value="PAP2"/>
    <property type="match status" value="1"/>
</dbReference>
<feature type="region of interest" description="Disordered" evidence="9">
    <location>
        <begin position="251"/>
        <end position="270"/>
    </location>
</feature>
<dbReference type="InterPro" id="IPR050187">
    <property type="entry name" value="Lipid_Phosphate_FormReg"/>
</dbReference>
<keyword evidence="7" id="KW-0444">Lipid biosynthesis</keyword>
<dbReference type="AlphaFoldDB" id="A0A918FSB8"/>
<dbReference type="InterPro" id="IPR000326">
    <property type="entry name" value="PAP2/HPO"/>
</dbReference>
<evidence type="ECO:0000256" key="8">
    <source>
        <dbReference type="ARBA" id="ARBA00023264"/>
    </source>
</evidence>
<dbReference type="RefSeq" id="WP_190148410.1">
    <property type="nucleotide sequence ID" value="NZ_BMTL01000005.1"/>
</dbReference>
<keyword evidence="10" id="KW-1133">Transmembrane helix</keyword>
<comment type="caution">
    <text evidence="12">The sequence shown here is derived from an EMBL/GenBank/DDBJ whole genome shotgun (WGS) entry which is preliminary data.</text>
</comment>
<dbReference type="Gene3D" id="3.40.50.10330">
    <property type="entry name" value="Probable inorganic polyphosphate/atp-NAD kinase, domain 1"/>
    <property type="match status" value="1"/>
</dbReference>
<evidence type="ECO:0000256" key="6">
    <source>
        <dbReference type="ARBA" id="ARBA00022840"/>
    </source>
</evidence>
<dbReference type="Pfam" id="PF00781">
    <property type="entry name" value="DAGK_cat"/>
    <property type="match status" value="1"/>
</dbReference>
<dbReference type="Pfam" id="PF19279">
    <property type="entry name" value="YegS_C"/>
    <property type="match status" value="1"/>
</dbReference>
<keyword evidence="10" id="KW-0812">Transmembrane</keyword>
<reference evidence="12" key="1">
    <citation type="journal article" date="2014" name="Int. J. Syst. Evol. Microbiol.">
        <title>Complete genome sequence of Corynebacterium casei LMG S-19264T (=DSM 44701T), isolated from a smear-ripened cheese.</title>
        <authorList>
            <consortium name="US DOE Joint Genome Institute (JGI-PGF)"/>
            <person name="Walter F."/>
            <person name="Albersmeier A."/>
            <person name="Kalinowski J."/>
            <person name="Ruckert C."/>
        </authorList>
    </citation>
    <scope>NUCLEOTIDE SEQUENCE</scope>
    <source>
        <strain evidence="12">JCM 4386</strain>
    </source>
</reference>
<feature type="transmembrane region" description="Helical" evidence="10">
    <location>
        <begin position="162"/>
        <end position="182"/>
    </location>
</feature>
<dbReference type="InterPro" id="IPR036938">
    <property type="entry name" value="PAP2/HPO_sf"/>
</dbReference>
<evidence type="ECO:0000256" key="2">
    <source>
        <dbReference type="ARBA" id="ARBA00005983"/>
    </source>
</evidence>
<organism evidence="12 13">
    <name type="scientific">Streptomyces humidus</name>
    <dbReference type="NCBI Taxonomy" id="52259"/>
    <lineage>
        <taxon>Bacteria</taxon>
        <taxon>Bacillati</taxon>
        <taxon>Actinomycetota</taxon>
        <taxon>Actinomycetes</taxon>
        <taxon>Kitasatosporales</taxon>
        <taxon>Streptomycetaceae</taxon>
        <taxon>Streptomyces</taxon>
    </lineage>
</organism>
<protein>
    <recommendedName>
        <fullName evidence="11">DAGKc domain-containing protein</fullName>
    </recommendedName>
</protein>
<dbReference type="InterPro" id="IPR001206">
    <property type="entry name" value="Diacylglycerol_kinase_cat_dom"/>
</dbReference>
<accession>A0A918FSB8</accession>
<feature type="transmembrane region" description="Helical" evidence="10">
    <location>
        <begin position="39"/>
        <end position="57"/>
    </location>
</feature>
<dbReference type="PROSITE" id="PS50146">
    <property type="entry name" value="DAGK"/>
    <property type="match status" value="1"/>
</dbReference>
<dbReference type="Proteomes" id="UP000606194">
    <property type="component" value="Unassembled WGS sequence"/>
</dbReference>
<feature type="domain" description="DAGKc" evidence="11">
    <location>
        <begin position="267"/>
        <end position="395"/>
    </location>
</feature>
<feature type="transmembrane region" description="Helical" evidence="10">
    <location>
        <begin position="124"/>
        <end position="142"/>
    </location>
</feature>
<dbReference type="EMBL" id="BMTL01000005">
    <property type="protein sequence ID" value="GGR76472.1"/>
    <property type="molecule type" value="Genomic_DNA"/>
</dbReference>
<evidence type="ECO:0000256" key="10">
    <source>
        <dbReference type="SAM" id="Phobius"/>
    </source>
</evidence>
<keyword evidence="13" id="KW-1185">Reference proteome</keyword>
<evidence type="ECO:0000256" key="3">
    <source>
        <dbReference type="ARBA" id="ARBA00022679"/>
    </source>
</evidence>
<dbReference type="SMART" id="SM00046">
    <property type="entry name" value="DAGKc"/>
    <property type="match status" value="1"/>
</dbReference>
<keyword evidence="7" id="KW-0443">Lipid metabolism</keyword>
<dbReference type="SUPFAM" id="SSF111331">
    <property type="entry name" value="NAD kinase/diacylglycerol kinase-like"/>
    <property type="match status" value="1"/>
</dbReference>
<gene>
    <name evidence="12" type="ORF">GCM10010269_14570</name>
</gene>
<keyword evidence="6" id="KW-0067">ATP-binding</keyword>
<name>A0A918FSB8_9ACTN</name>
<evidence type="ECO:0000256" key="4">
    <source>
        <dbReference type="ARBA" id="ARBA00022741"/>
    </source>
</evidence>
<dbReference type="Gene3D" id="2.60.200.40">
    <property type="match status" value="1"/>
</dbReference>
<evidence type="ECO:0000259" key="11">
    <source>
        <dbReference type="PROSITE" id="PS50146"/>
    </source>
</evidence>
<dbReference type="GO" id="GO:0016301">
    <property type="term" value="F:kinase activity"/>
    <property type="evidence" value="ECO:0007669"/>
    <property type="project" value="UniProtKB-KW"/>
</dbReference>
<keyword evidence="10" id="KW-0472">Membrane</keyword>
<keyword evidence="8" id="KW-1208">Phospholipid metabolism</keyword>
<evidence type="ECO:0000256" key="9">
    <source>
        <dbReference type="SAM" id="MobiDB-lite"/>
    </source>
</evidence>
<evidence type="ECO:0000313" key="12">
    <source>
        <dbReference type="EMBL" id="GGR76472.1"/>
    </source>
</evidence>
<dbReference type="GO" id="GO:0005524">
    <property type="term" value="F:ATP binding"/>
    <property type="evidence" value="ECO:0007669"/>
    <property type="project" value="UniProtKB-KW"/>
</dbReference>
<dbReference type="Gene3D" id="1.20.144.10">
    <property type="entry name" value="Phosphatidic acid phosphatase type 2/haloperoxidase"/>
    <property type="match status" value="1"/>
</dbReference>
<dbReference type="InterPro" id="IPR045540">
    <property type="entry name" value="YegS/DAGK_C"/>
</dbReference>
<feature type="region of interest" description="Disordered" evidence="9">
    <location>
        <begin position="1"/>
        <end position="26"/>
    </location>
</feature>
<dbReference type="InterPro" id="IPR016064">
    <property type="entry name" value="NAD/diacylglycerol_kinase_sf"/>
</dbReference>
<feature type="transmembrane region" description="Helical" evidence="10">
    <location>
        <begin position="194"/>
        <end position="212"/>
    </location>
</feature>
<dbReference type="PANTHER" id="PTHR12358">
    <property type="entry name" value="SPHINGOSINE KINASE"/>
    <property type="match status" value="1"/>
</dbReference>
<reference evidence="12" key="2">
    <citation type="submission" date="2020-09" db="EMBL/GenBank/DDBJ databases">
        <authorList>
            <person name="Sun Q."/>
            <person name="Ohkuma M."/>
        </authorList>
    </citation>
    <scope>NUCLEOTIDE SEQUENCE</scope>
    <source>
        <strain evidence="12">JCM 4386</strain>
    </source>
</reference>
<proteinExistence type="inferred from homology"/>
<dbReference type="InterPro" id="IPR017438">
    <property type="entry name" value="ATP-NAD_kinase_N"/>
</dbReference>
<keyword evidence="3" id="KW-0808">Transferase</keyword>
<evidence type="ECO:0000313" key="13">
    <source>
        <dbReference type="Proteomes" id="UP000606194"/>
    </source>
</evidence>
<dbReference type="PANTHER" id="PTHR12358:SF54">
    <property type="entry name" value="SPHINGOSINE KINASE RELATED PROTEIN"/>
    <property type="match status" value="1"/>
</dbReference>
<keyword evidence="4" id="KW-0547">Nucleotide-binding</keyword>
<keyword evidence="7" id="KW-0594">Phospholipid biosynthesis</keyword>
<dbReference type="GO" id="GO:0008654">
    <property type="term" value="P:phospholipid biosynthetic process"/>
    <property type="evidence" value="ECO:0007669"/>
    <property type="project" value="UniProtKB-KW"/>
</dbReference>
<feature type="transmembrane region" description="Helical" evidence="10">
    <location>
        <begin position="98"/>
        <end position="115"/>
    </location>
</feature>
<evidence type="ECO:0000256" key="7">
    <source>
        <dbReference type="ARBA" id="ARBA00023209"/>
    </source>
</evidence>
<evidence type="ECO:0000256" key="5">
    <source>
        <dbReference type="ARBA" id="ARBA00022777"/>
    </source>
</evidence>
<dbReference type="SUPFAM" id="SSF48317">
    <property type="entry name" value="Acid phosphatase/Vanadium-dependent haloperoxidase"/>
    <property type="match status" value="1"/>
</dbReference>
<evidence type="ECO:0000256" key="1">
    <source>
        <dbReference type="ARBA" id="ARBA00001946"/>
    </source>
</evidence>
<comment type="cofactor">
    <cofactor evidence="1">
        <name>Mg(2+)</name>
        <dbReference type="ChEBI" id="CHEBI:18420"/>
    </cofactor>
</comment>
<sequence>MPTAAPERPAELPGGRPGTARTGRSFALPRGMGRTAARIGALTVCQGALMVGLGLLITGPARGLWPMTVEDDVNEGFEQARTRTLTTLSYLGSQAGDTLTVITVTVLACTGLILIPRLPMWRQASFLAVAVSLQSLVFLVITESVDRHRPEVDRLDASPPTSSYTSGHTGAATALYGGLAVLALSRLRGPWRRIVGGLLLLVPVLVAVARLYRGMHHPTDVVGGLANGSLSLLIVGRALFTDGTVTAPVEARPAPAAAGTGTGRAAPGPGRTAVIFNPTVTGEADREALREVLERHGHRAPVFIETTAEDPGTGQTAAAVRDGARLVVVCGGDGTLRASADALAGSGVPLALVPCGTGNLLARNLGLPLSPTAALDAALRGAPRRIDLGRIEGDGLAATHFAAMSGAGLDAAIMEHTDDRAKSVLGWPAYVLAGVGALRTPRMRLTVRLDEALVLHRTARMVLIGNVGTVQGGTTLLPAARPDDGRLDLLILDPRGVGGWVRALWTLLRGGAKASRRPAVDTVTTGRGGDQAKSVPVEFLTFRRAELTFGSPQSRELDGDPVTPGRLLTAEVRPGALTVLLPAGGA</sequence>
<keyword evidence="5" id="KW-0418">Kinase</keyword>
<dbReference type="SMART" id="SM00014">
    <property type="entry name" value="acidPPc"/>
    <property type="match status" value="1"/>
</dbReference>